<feature type="chain" id="PRO_5035801551" description="Peroxidase" evidence="22">
    <location>
        <begin position="47"/>
        <end position="353"/>
    </location>
</feature>
<dbReference type="EMBL" id="CM029039">
    <property type="protein sequence ID" value="KAG2639376.1"/>
    <property type="molecule type" value="Genomic_DNA"/>
</dbReference>
<dbReference type="FunFam" id="1.10.420.10:FF:000008">
    <property type="entry name" value="Peroxidase"/>
    <property type="match status" value="1"/>
</dbReference>
<evidence type="ECO:0000256" key="9">
    <source>
        <dbReference type="ARBA" id="ARBA00022729"/>
    </source>
</evidence>
<evidence type="ECO:0000256" key="5">
    <source>
        <dbReference type="ARBA" id="ARBA00022525"/>
    </source>
</evidence>
<dbReference type="InterPro" id="IPR002016">
    <property type="entry name" value="Haem_peroxidase"/>
</dbReference>
<comment type="cofactor">
    <cofactor evidence="18 21">
        <name>heme b</name>
        <dbReference type="ChEBI" id="CHEBI:60344"/>
    </cofactor>
    <text evidence="18 21">Binds 1 heme b (iron(II)-protoporphyrin IX) group per subunit.</text>
</comment>
<dbReference type="InterPro" id="IPR033905">
    <property type="entry name" value="Secretory_peroxidase"/>
</dbReference>
<dbReference type="Proteomes" id="UP000823388">
    <property type="component" value="Chromosome 2K"/>
</dbReference>
<dbReference type="AlphaFoldDB" id="A0A8T0W0D1"/>
<keyword evidence="12 18" id="KW-0408">Iron</keyword>
<dbReference type="SUPFAM" id="SSF48113">
    <property type="entry name" value="Heme-dependent peroxidases"/>
    <property type="match status" value="1"/>
</dbReference>
<comment type="cofactor">
    <cofactor evidence="18 21">
        <name>Ca(2+)</name>
        <dbReference type="ChEBI" id="CHEBI:29108"/>
    </cofactor>
    <text evidence="18 21">Binds 2 calcium ions per subunit.</text>
</comment>
<proteinExistence type="inferred from homology"/>
<evidence type="ECO:0000256" key="20">
    <source>
        <dbReference type="PIRSR" id="PIRSR600823-5"/>
    </source>
</evidence>
<keyword evidence="13 20" id="KW-1015">Disulfide bond</keyword>
<dbReference type="Pfam" id="PF00141">
    <property type="entry name" value="peroxidase"/>
    <property type="match status" value="1"/>
</dbReference>
<dbReference type="GO" id="GO:0006979">
    <property type="term" value="P:response to oxidative stress"/>
    <property type="evidence" value="ECO:0007669"/>
    <property type="project" value="UniProtKB-UniRule"/>
</dbReference>
<evidence type="ECO:0000256" key="3">
    <source>
        <dbReference type="ARBA" id="ARBA00004613"/>
    </source>
</evidence>
<evidence type="ECO:0000256" key="18">
    <source>
        <dbReference type="PIRSR" id="PIRSR600823-3"/>
    </source>
</evidence>
<comment type="catalytic activity">
    <reaction evidence="1 21">
        <text>2 a phenolic donor + H2O2 = 2 a phenolic radical donor + 2 H2O</text>
        <dbReference type="Rhea" id="RHEA:56136"/>
        <dbReference type="ChEBI" id="CHEBI:15377"/>
        <dbReference type="ChEBI" id="CHEBI:16240"/>
        <dbReference type="ChEBI" id="CHEBI:139520"/>
        <dbReference type="ChEBI" id="CHEBI:139521"/>
        <dbReference type="EC" id="1.11.1.7"/>
    </reaction>
</comment>
<reference evidence="24" key="1">
    <citation type="submission" date="2020-05" db="EMBL/GenBank/DDBJ databases">
        <title>WGS assembly of Panicum virgatum.</title>
        <authorList>
            <person name="Lovell J.T."/>
            <person name="Jenkins J."/>
            <person name="Shu S."/>
            <person name="Juenger T.E."/>
            <person name="Schmutz J."/>
        </authorList>
    </citation>
    <scope>NUCLEOTIDE SEQUENCE</scope>
    <source>
        <strain evidence="24">AP13</strain>
    </source>
</reference>
<feature type="binding site" evidence="18">
    <location>
        <position position="279"/>
    </location>
    <ligand>
        <name>Ca(2+)</name>
        <dbReference type="ChEBI" id="CHEBI:29108"/>
        <label>2</label>
    </ligand>
</feature>
<feature type="active site" description="Proton acceptor" evidence="16">
    <location>
        <position position="93"/>
    </location>
</feature>
<comment type="similarity">
    <text evidence="21">Belongs to the peroxidase family. Classical plant (class III) peroxidase subfamily.</text>
</comment>
<feature type="binding site" evidence="18">
    <location>
        <position position="115"/>
    </location>
    <ligand>
        <name>Ca(2+)</name>
        <dbReference type="ChEBI" id="CHEBI:29108"/>
        <label>1</label>
    </ligand>
</feature>
<keyword evidence="5 21" id="KW-0964">Secreted</keyword>
<evidence type="ECO:0000313" key="24">
    <source>
        <dbReference type="EMBL" id="KAG2639376.1"/>
    </source>
</evidence>
<comment type="subcellular location">
    <subcellularLocation>
        <location evidence="3 21">Secreted</location>
    </subcellularLocation>
</comment>
<feature type="binding site" evidence="18">
    <location>
        <position position="103"/>
    </location>
    <ligand>
        <name>Ca(2+)</name>
        <dbReference type="ChEBI" id="CHEBI:29108"/>
        <label>1</label>
    </ligand>
</feature>
<comment type="caution">
    <text evidence="24">The sequence shown here is derived from an EMBL/GenBank/DDBJ whole genome shotgun (WGS) entry which is preliminary data.</text>
</comment>
<keyword evidence="25" id="KW-1185">Reference proteome</keyword>
<feature type="binding site" evidence="18">
    <location>
        <position position="271"/>
    </location>
    <ligand>
        <name>Ca(2+)</name>
        <dbReference type="ChEBI" id="CHEBI:29108"/>
        <label>2</label>
    </ligand>
</feature>
<dbReference type="InterPro" id="IPR019793">
    <property type="entry name" value="Peroxidases_heam-ligand_BS"/>
</dbReference>
<keyword evidence="14" id="KW-0325">Glycoprotein</keyword>
<evidence type="ECO:0000256" key="17">
    <source>
        <dbReference type="PIRSR" id="PIRSR600823-2"/>
    </source>
</evidence>
<sequence length="353" mass="37317">MAAPPATTCRRRRTPPLAALPPAPAAALLRLALLAAAVLCTTGASAAAGAQQLDVGYYSKACPAAEEIVRNETAAALRDSPDLAAALLRLHYHDCFVQGCDASVLLDSTPNNTAEKDAMPNGSLRGFDLVARVKDQLETACPATVSCADVLALMARDAVALSRGPSWPVALGRRDGRTSSAASCGELPPLRGDVNLLVQAFAAKGLDVKDLVVLSGAHTLGKAHCASYADRLYPSAGCSTADPALDARYADRLRMRCTMADGSSNGTSELDPGSCVTFDTSYYRHVARRRGLLRSDAYLLDHRFTRAYVLQAASGRYDGHFFHDFAVSMDKMASIGVLTGDQGEIRTKCNVVN</sequence>
<feature type="domain" description="Plant heme peroxidase family profile" evidence="23">
    <location>
        <begin position="52"/>
        <end position="353"/>
    </location>
</feature>
<evidence type="ECO:0000256" key="1">
    <source>
        <dbReference type="ARBA" id="ARBA00000189"/>
    </source>
</evidence>
<dbReference type="PANTHER" id="PTHR31517:SF84">
    <property type="entry name" value="PEROXIDASE"/>
    <property type="match status" value="1"/>
</dbReference>
<dbReference type="PRINTS" id="PR00461">
    <property type="entry name" value="PLPEROXIDASE"/>
</dbReference>
<feature type="disulfide bond" evidence="20">
    <location>
        <begin position="95"/>
        <end position="100"/>
    </location>
</feature>
<feature type="binding site" evidence="18">
    <location>
        <position position="97"/>
    </location>
    <ligand>
        <name>Ca(2+)</name>
        <dbReference type="ChEBI" id="CHEBI:29108"/>
        <label>1</label>
    </ligand>
</feature>
<dbReference type="GO" id="GO:0005576">
    <property type="term" value="C:extracellular region"/>
    <property type="evidence" value="ECO:0007669"/>
    <property type="project" value="UniProtKB-SubCell"/>
</dbReference>
<dbReference type="InterPro" id="IPR010255">
    <property type="entry name" value="Haem_peroxidase_sf"/>
</dbReference>
<feature type="binding site" evidence="18">
    <location>
        <position position="219"/>
    </location>
    <ligand>
        <name>Ca(2+)</name>
        <dbReference type="ChEBI" id="CHEBI:29108"/>
        <label>2</label>
    </ligand>
</feature>
<evidence type="ECO:0000256" key="12">
    <source>
        <dbReference type="ARBA" id="ARBA00023004"/>
    </source>
</evidence>
<evidence type="ECO:0000256" key="10">
    <source>
        <dbReference type="ARBA" id="ARBA00022837"/>
    </source>
</evidence>
<evidence type="ECO:0000256" key="6">
    <source>
        <dbReference type="ARBA" id="ARBA00022559"/>
    </source>
</evidence>
<evidence type="ECO:0000256" key="8">
    <source>
        <dbReference type="ARBA" id="ARBA00022723"/>
    </source>
</evidence>
<organism evidence="24 25">
    <name type="scientific">Panicum virgatum</name>
    <name type="common">Blackwell switchgrass</name>
    <dbReference type="NCBI Taxonomy" id="38727"/>
    <lineage>
        <taxon>Eukaryota</taxon>
        <taxon>Viridiplantae</taxon>
        <taxon>Streptophyta</taxon>
        <taxon>Embryophyta</taxon>
        <taxon>Tracheophyta</taxon>
        <taxon>Spermatophyta</taxon>
        <taxon>Magnoliopsida</taxon>
        <taxon>Liliopsida</taxon>
        <taxon>Poales</taxon>
        <taxon>Poaceae</taxon>
        <taxon>PACMAD clade</taxon>
        <taxon>Panicoideae</taxon>
        <taxon>Panicodae</taxon>
        <taxon>Paniceae</taxon>
        <taxon>Panicinae</taxon>
        <taxon>Panicum</taxon>
        <taxon>Panicum sect. Hiantes</taxon>
    </lineage>
</organism>
<evidence type="ECO:0000256" key="22">
    <source>
        <dbReference type="SAM" id="SignalP"/>
    </source>
</evidence>
<dbReference type="OrthoDB" id="2113341at2759"/>
<keyword evidence="15 21" id="KW-0376">Hydrogen peroxide</keyword>
<evidence type="ECO:0000256" key="21">
    <source>
        <dbReference type="RuleBase" id="RU362060"/>
    </source>
</evidence>
<feature type="disulfide bond" evidence="20">
    <location>
        <begin position="225"/>
        <end position="257"/>
    </location>
</feature>
<feature type="binding site" evidence="18">
    <location>
        <position position="101"/>
    </location>
    <ligand>
        <name>Ca(2+)</name>
        <dbReference type="ChEBI" id="CHEBI:29108"/>
        <label>1</label>
    </ligand>
</feature>
<dbReference type="PANTHER" id="PTHR31517">
    <property type="match status" value="1"/>
</dbReference>
<feature type="binding site" evidence="17">
    <location>
        <position position="188"/>
    </location>
    <ligand>
        <name>substrate</name>
    </ligand>
</feature>
<evidence type="ECO:0000313" key="25">
    <source>
        <dbReference type="Proteomes" id="UP000823388"/>
    </source>
</evidence>
<evidence type="ECO:0000256" key="14">
    <source>
        <dbReference type="ARBA" id="ARBA00023180"/>
    </source>
</evidence>
<keyword evidence="8 18" id="KW-0479">Metal-binding</keyword>
<feature type="disulfide bond" evidence="20">
    <location>
        <begin position="147"/>
        <end position="349"/>
    </location>
</feature>
<feature type="site" description="Transition state stabilizer" evidence="19">
    <location>
        <position position="89"/>
    </location>
</feature>
<evidence type="ECO:0000256" key="19">
    <source>
        <dbReference type="PIRSR" id="PIRSR600823-4"/>
    </source>
</evidence>
<feature type="binding site" evidence="18">
    <location>
        <position position="99"/>
    </location>
    <ligand>
        <name>Ca(2+)</name>
        <dbReference type="ChEBI" id="CHEBI:29108"/>
        <label>1</label>
    </ligand>
</feature>
<dbReference type="PROSITE" id="PS50873">
    <property type="entry name" value="PEROXIDASE_4"/>
    <property type="match status" value="1"/>
</dbReference>
<name>A0A8T0W0D1_PANVG</name>
<feature type="binding site" description="axial binding residue" evidence="18">
    <location>
        <position position="218"/>
    </location>
    <ligand>
        <name>heme b</name>
        <dbReference type="ChEBI" id="CHEBI:60344"/>
    </ligand>
    <ligandPart>
        <name>Fe</name>
        <dbReference type="ChEBI" id="CHEBI:18248"/>
    </ligandPart>
</feature>
<evidence type="ECO:0000256" key="15">
    <source>
        <dbReference type="ARBA" id="ARBA00023324"/>
    </source>
</evidence>
<keyword evidence="11 21" id="KW-0560">Oxidoreductase</keyword>
<accession>A0A8T0W0D1</accession>
<evidence type="ECO:0000256" key="16">
    <source>
        <dbReference type="PIRSR" id="PIRSR600823-1"/>
    </source>
</evidence>
<dbReference type="CDD" id="cd00693">
    <property type="entry name" value="secretory_peroxidase"/>
    <property type="match status" value="1"/>
</dbReference>
<evidence type="ECO:0000256" key="4">
    <source>
        <dbReference type="ARBA" id="ARBA00006873"/>
    </source>
</evidence>
<dbReference type="PRINTS" id="PR00458">
    <property type="entry name" value="PEROXIDASE"/>
</dbReference>
<dbReference type="InterPro" id="IPR000823">
    <property type="entry name" value="Peroxidase_pln"/>
</dbReference>
<evidence type="ECO:0000259" key="23">
    <source>
        <dbReference type="PROSITE" id="PS50873"/>
    </source>
</evidence>
<evidence type="ECO:0000256" key="13">
    <source>
        <dbReference type="ARBA" id="ARBA00023157"/>
    </source>
</evidence>
<evidence type="ECO:0000256" key="2">
    <source>
        <dbReference type="ARBA" id="ARBA00002322"/>
    </source>
</evidence>
<dbReference type="FunFam" id="1.10.520.10:FF:000001">
    <property type="entry name" value="Peroxidase"/>
    <property type="match status" value="1"/>
</dbReference>
<keyword evidence="6 21" id="KW-0575">Peroxidase</keyword>
<comment type="similarity">
    <text evidence="4">Belongs to the peroxidase family. Ascorbate peroxidase subfamily.</text>
</comment>
<evidence type="ECO:0000256" key="7">
    <source>
        <dbReference type="ARBA" id="ARBA00022617"/>
    </source>
</evidence>
<keyword evidence="7 21" id="KW-0349">Heme</keyword>
<dbReference type="GO" id="GO:0046872">
    <property type="term" value="F:metal ion binding"/>
    <property type="evidence" value="ECO:0007669"/>
    <property type="project" value="UniProtKB-UniRule"/>
</dbReference>
<dbReference type="Gene3D" id="1.10.520.10">
    <property type="match status" value="1"/>
</dbReference>
<feature type="signal peptide" evidence="22">
    <location>
        <begin position="1"/>
        <end position="46"/>
    </location>
</feature>
<dbReference type="GO" id="GO:0020037">
    <property type="term" value="F:heme binding"/>
    <property type="evidence" value="ECO:0007669"/>
    <property type="project" value="UniProtKB-UniRule"/>
</dbReference>
<dbReference type="GO" id="GO:0140825">
    <property type="term" value="F:lactoperoxidase activity"/>
    <property type="evidence" value="ECO:0007669"/>
    <property type="project" value="UniProtKB-EC"/>
</dbReference>
<keyword evidence="9 22" id="KW-0732">Signal</keyword>
<protein>
    <recommendedName>
        <fullName evidence="21">Peroxidase</fullName>
        <ecNumber evidence="21">1.11.1.7</ecNumber>
    </recommendedName>
</protein>
<dbReference type="Gene3D" id="1.10.420.10">
    <property type="entry name" value="Peroxidase, domain 2"/>
    <property type="match status" value="1"/>
</dbReference>
<dbReference type="PROSITE" id="PS00435">
    <property type="entry name" value="PEROXIDASE_1"/>
    <property type="match status" value="1"/>
</dbReference>
<keyword evidence="10 18" id="KW-0106">Calcium</keyword>
<feature type="disulfide bond" evidence="20">
    <location>
        <begin position="62"/>
        <end position="141"/>
    </location>
</feature>
<evidence type="ECO:0000256" key="11">
    <source>
        <dbReference type="ARBA" id="ARBA00023002"/>
    </source>
</evidence>
<dbReference type="GO" id="GO:0042744">
    <property type="term" value="P:hydrogen peroxide catabolic process"/>
    <property type="evidence" value="ECO:0007669"/>
    <property type="project" value="UniProtKB-KW"/>
</dbReference>
<dbReference type="EC" id="1.11.1.7" evidence="21"/>
<gene>
    <name evidence="24" type="ORF">PVAP13_2KG015200</name>
</gene>
<feature type="binding site" evidence="18">
    <location>
        <position position="94"/>
    </location>
    <ligand>
        <name>Ca(2+)</name>
        <dbReference type="ChEBI" id="CHEBI:29108"/>
        <label>1</label>
    </ligand>
</feature>
<comment type="function">
    <text evidence="2">Removal of H(2)O(2), oxidation of toxic reductants, biosynthesis and degradation of lignin, suberization, auxin catabolism, response to environmental stresses such as wounding, pathogen attack and oxidative stress. These functions might be dependent on each isozyme/isoform in each plant tissue.</text>
</comment>